<dbReference type="PROSITE" id="PS50835">
    <property type="entry name" value="IG_LIKE"/>
    <property type="match status" value="1"/>
</dbReference>
<evidence type="ECO:0000313" key="3">
    <source>
        <dbReference type="Proteomes" id="UP000887013"/>
    </source>
</evidence>
<dbReference type="InterPro" id="IPR013783">
    <property type="entry name" value="Ig-like_fold"/>
</dbReference>
<proteinExistence type="predicted"/>
<dbReference type="Gene3D" id="2.60.40.10">
    <property type="entry name" value="Immunoglobulins"/>
    <property type="match status" value="1"/>
</dbReference>
<dbReference type="PANTHER" id="PTHR23278:SF19">
    <property type="entry name" value="OBSCURIN"/>
    <property type="match status" value="1"/>
</dbReference>
<reference evidence="2" key="1">
    <citation type="submission" date="2020-08" db="EMBL/GenBank/DDBJ databases">
        <title>Multicomponent nature underlies the extraordinary mechanical properties of spider dragline silk.</title>
        <authorList>
            <person name="Kono N."/>
            <person name="Nakamura H."/>
            <person name="Mori M."/>
            <person name="Yoshida Y."/>
            <person name="Ohtoshi R."/>
            <person name="Malay A.D."/>
            <person name="Moran D.A.P."/>
            <person name="Tomita M."/>
            <person name="Numata K."/>
            <person name="Arakawa K."/>
        </authorList>
    </citation>
    <scope>NUCLEOTIDE SEQUENCE</scope>
</reference>
<name>A0A8X6NVK8_NEPPI</name>
<gene>
    <name evidence="2" type="primary">AVEN_73306_1</name>
    <name evidence="2" type="ORF">NPIL_626111</name>
</gene>
<dbReference type="AlphaFoldDB" id="A0A8X6NVK8"/>
<dbReference type="Pfam" id="PF07686">
    <property type="entry name" value="V-set"/>
    <property type="match status" value="1"/>
</dbReference>
<comment type="caution">
    <text evidence="2">The sequence shown here is derived from an EMBL/GenBank/DDBJ whole genome shotgun (WGS) entry which is preliminary data.</text>
</comment>
<dbReference type="InterPro" id="IPR036179">
    <property type="entry name" value="Ig-like_dom_sf"/>
</dbReference>
<feature type="domain" description="Ig-like" evidence="1">
    <location>
        <begin position="152"/>
        <end position="238"/>
    </location>
</feature>
<sequence length="292" mass="33130">MSEEKSRSERGALSILVVGIRHGILIGLWDRLRDGCDRRFTAATFLKWFGRGCMGWSCGQQVNRLVPGILVQEAPPRQSNRQWNPYRWILNAWNAELKKFRERQMCHMKASAKTVFLKLYAKILKNEKIETVIAVEGGKVDLQCDITPPSREGGKVDLQCDITPPSSEDDVALVLWYKDESTTPLYSLDSRRRGLYQAKHAPGQEIMGRAFLDMSTHPTVLKLEKLKAEDEGEYRCRVDFKIARSRNSLVILEIIIPPKKPVIKDSDGEVLQRVSGAHNLGSRLLLICEVEG</sequence>
<dbReference type="SUPFAM" id="SSF48726">
    <property type="entry name" value="Immunoglobulin"/>
    <property type="match status" value="1"/>
</dbReference>
<dbReference type="PANTHER" id="PTHR23278">
    <property type="entry name" value="SIDESTEP PROTEIN"/>
    <property type="match status" value="1"/>
</dbReference>
<accession>A0A8X6NVK8</accession>
<protein>
    <recommendedName>
        <fullName evidence="1">Ig-like domain-containing protein</fullName>
    </recommendedName>
</protein>
<dbReference type="InterPro" id="IPR007110">
    <property type="entry name" value="Ig-like_dom"/>
</dbReference>
<feature type="non-terminal residue" evidence="2">
    <location>
        <position position="1"/>
    </location>
</feature>
<organism evidence="2 3">
    <name type="scientific">Nephila pilipes</name>
    <name type="common">Giant wood spider</name>
    <name type="synonym">Nephila maculata</name>
    <dbReference type="NCBI Taxonomy" id="299642"/>
    <lineage>
        <taxon>Eukaryota</taxon>
        <taxon>Metazoa</taxon>
        <taxon>Ecdysozoa</taxon>
        <taxon>Arthropoda</taxon>
        <taxon>Chelicerata</taxon>
        <taxon>Arachnida</taxon>
        <taxon>Araneae</taxon>
        <taxon>Araneomorphae</taxon>
        <taxon>Entelegynae</taxon>
        <taxon>Araneoidea</taxon>
        <taxon>Nephilidae</taxon>
        <taxon>Nephila</taxon>
    </lineage>
</organism>
<dbReference type="Proteomes" id="UP000887013">
    <property type="component" value="Unassembled WGS sequence"/>
</dbReference>
<keyword evidence="3" id="KW-1185">Reference proteome</keyword>
<dbReference type="SMART" id="SM00409">
    <property type="entry name" value="IG"/>
    <property type="match status" value="1"/>
</dbReference>
<dbReference type="InterPro" id="IPR003599">
    <property type="entry name" value="Ig_sub"/>
</dbReference>
<dbReference type="OrthoDB" id="8825892at2759"/>
<dbReference type="EMBL" id="BMAW01013991">
    <property type="protein sequence ID" value="GFT36745.1"/>
    <property type="molecule type" value="Genomic_DNA"/>
</dbReference>
<evidence type="ECO:0000259" key="1">
    <source>
        <dbReference type="PROSITE" id="PS50835"/>
    </source>
</evidence>
<dbReference type="InterPro" id="IPR013106">
    <property type="entry name" value="Ig_V-set"/>
</dbReference>
<evidence type="ECO:0000313" key="2">
    <source>
        <dbReference type="EMBL" id="GFT36745.1"/>
    </source>
</evidence>